<dbReference type="SUPFAM" id="SSF48403">
    <property type="entry name" value="Ankyrin repeat"/>
    <property type="match status" value="1"/>
</dbReference>
<organism evidence="3 4">
    <name type="scientific">Ophiobolus disseminans</name>
    <dbReference type="NCBI Taxonomy" id="1469910"/>
    <lineage>
        <taxon>Eukaryota</taxon>
        <taxon>Fungi</taxon>
        <taxon>Dikarya</taxon>
        <taxon>Ascomycota</taxon>
        <taxon>Pezizomycotina</taxon>
        <taxon>Dothideomycetes</taxon>
        <taxon>Pleosporomycetidae</taxon>
        <taxon>Pleosporales</taxon>
        <taxon>Pleosporineae</taxon>
        <taxon>Phaeosphaeriaceae</taxon>
        <taxon>Ophiobolus</taxon>
    </lineage>
</organism>
<dbReference type="InterPro" id="IPR036770">
    <property type="entry name" value="Ankyrin_rpt-contain_sf"/>
</dbReference>
<feature type="compositionally biased region" description="Low complexity" evidence="2">
    <location>
        <begin position="212"/>
        <end position="231"/>
    </location>
</feature>
<feature type="repeat" description="ANK" evidence="1">
    <location>
        <begin position="294"/>
        <end position="327"/>
    </location>
</feature>
<name>A0A6A6ZR66_9PLEO</name>
<dbReference type="AlphaFoldDB" id="A0A6A6ZR66"/>
<protein>
    <submittedName>
        <fullName evidence="3">Uncharacterized protein</fullName>
    </submittedName>
</protein>
<feature type="region of interest" description="Disordered" evidence="2">
    <location>
        <begin position="212"/>
        <end position="244"/>
    </location>
</feature>
<dbReference type="PROSITE" id="PS50297">
    <property type="entry name" value="ANK_REP_REGION"/>
    <property type="match status" value="1"/>
</dbReference>
<keyword evidence="1" id="KW-0040">ANK repeat</keyword>
<dbReference type="Pfam" id="PF12796">
    <property type="entry name" value="Ank_2"/>
    <property type="match status" value="1"/>
</dbReference>
<gene>
    <name evidence="3" type="ORF">CC86DRAFT_409707</name>
</gene>
<evidence type="ECO:0000313" key="4">
    <source>
        <dbReference type="Proteomes" id="UP000799424"/>
    </source>
</evidence>
<dbReference type="Proteomes" id="UP000799424">
    <property type="component" value="Unassembled WGS sequence"/>
</dbReference>
<proteinExistence type="predicted"/>
<dbReference type="PANTHER" id="PTHR24184">
    <property type="entry name" value="SI:CH211-189E2.2"/>
    <property type="match status" value="1"/>
</dbReference>
<evidence type="ECO:0000256" key="2">
    <source>
        <dbReference type="SAM" id="MobiDB-lite"/>
    </source>
</evidence>
<reference evidence="3" key="1">
    <citation type="journal article" date="2020" name="Stud. Mycol.">
        <title>101 Dothideomycetes genomes: a test case for predicting lifestyles and emergence of pathogens.</title>
        <authorList>
            <person name="Haridas S."/>
            <person name="Albert R."/>
            <person name="Binder M."/>
            <person name="Bloem J."/>
            <person name="Labutti K."/>
            <person name="Salamov A."/>
            <person name="Andreopoulos B."/>
            <person name="Baker S."/>
            <person name="Barry K."/>
            <person name="Bills G."/>
            <person name="Bluhm B."/>
            <person name="Cannon C."/>
            <person name="Castanera R."/>
            <person name="Culley D."/>
            <person name="Daum C."/>
            <person name="Ezra D."/>
            <person name="Gonzalez J."/>
            <person name="Henrissat B."/>
            <person name="Kuo A."/>
            <person name="Liang C."/>
            <person name="Lipzen A."/>
            <person name="Lutzoni F."/>
            <person name="Magnuson J."/>
            <person name="Mondo S."/>
            <person name="Nolan M."/>
            <person name="Ohm R."/>
            <person name="Pangilinan J."/>
            <person name="Park H.-J."/>
            <person name="Ramirez L."/>
            <person name="Alfaro M."/>
            <person name="Sun H."/>
            <person name="Tritt A."/>
            <person name="Yoshinaga Y."/>
            <person name="Zwiers L.-H."/>
            <person name="Turgeon B."/>
            <person name="Goodwin S."/>
            <person name="Spatafora J."/>
            <person name="Crous P."/>
            <person name="Grigoriev I."/>
        </authorList>
    </citation>
    <scope>NUCLEOTIDE SEQUENCE</scope>
    <source>
        <strain evidence="3">CBS 113818</strain>
    </source>
</reference>
<dbReference type="PROSITE" id="PS50088">
    <property type="entry name" value="ANK_REPEAT"/>
    <property type="match status" value="1"/>
</dbReference>
<dbReference type="EMBL" id="MU006233">
    <property type="protein sequence ID" value="KAF2822934.1"/>
    <property type="molecule type" value="Genomic_DNA"/>
</dbReference>
<dbReference type="Gene3D" id="1.25.40.20">
    <property type="entry name" value="Ankyrin repeat-containing domain"/>
    <property type="match status" value="1"/>
</dbReference>
<dbReference type="PANTHER" id="PTHR24184:SF11">
    <property type="entry name" value="ANKYRIN REPEAT AND SOCS BOX CONTAINING 3"/>
    <property type="match status" value="1"/>
</dbReference>
<sequence length="396" mass="44252">MAELAASVITIAHTVCMLIENSQKAIKYIDEIKSINDPINDLLANIKGLERLTKTVESTCKGAESGISGDSRSLRDVRKTLADCHKRLENLKPLAFELAALESRTWRQRATIKMRLDRVKSNIKAMKGGIQWDMTMLNTQLHCLNVDLSGTRRTSDSTEGRSSIACLTGTQTSTELNISPISRTMSDAETIFGPDPDLELRRFSTSLSLSPRLSVSSRPSVSSTSSHTPSRLYHRSDSVTSAVEHTPLTSKNEWKDFDFYILKCGRKQERIQEIREILQRHSDGIALARSTDTSDRTPLHIAAQRGDVDLARVLIDEYQADIDAQDSKPCSVLDLAVAGRHRDFVALLLERGVDERAISTRHKPKFREMKRTIIFERQAASKSRSMSQSIQPAVTT</sequence>
<keyword evidence="4" id="KW-1185">Reference proteome</keyword>
<evidence type="ECO:0000313" key="3">
    <source>
        <dbReference type="EMBL" id="KAF2822934.1"/>
    </source>
</evidence>
<dbReference type="SMART" id="SM00248">
    <property type="entry name" value="ANK"/>
    <property type="match status" value="2"/>
</dbReference>
<evidence type="ECO:0000256" key="1">
    <source>
        <dbReference type="PROSITE-ProRule" id="PRU00023"/>
    </source>
</evidence>
<dbReference type="InterPro" id="IPR002110">
    <property type="entry name" value="Ankyrin_rpt"/>
</dbReference>
<accession>A0A6A6ZR66</accession>
<dbReference type="OrthoDB" id="191139at2759"/>